<protein>
    <submittedName>
        <fullName evidence="1">Uncharacterized protein</fullName>
    </submittedName>
</protein>
<name>A0A834M0Y0_RHOSS</name>
<dbReference type="OrthoDB" id="1759595at2759"/>
<gene>
    <name evidence="1" type="ORF">RHSIM_Rhsim01G0159400</name>
</gene>
<organism evidence="1 2">
    <name type="scientific">Rhododendron simsii</name>
    <name type="common">Sims's rhododendron</name>
    <dbReference type="NCBI Taxonomy" id="118357"/>
    <lineage>
        <taxon>Eukaryota</taxon>
        <taxon>Viridiplantae</taxon>
        <taxon>Streptophyta</taxon>
        <taxon>Embryophyta</taxon>
        <taxon>Tracheophyta</taxon>
        <taxon>Spermatophyta</taxon>
        <taxon>Magnoliopsida</taxon>
        <taxon>eudicotyledons</taxon>
        <taxon>Gunneridae</taxon>
        <taxon>Pentapetalae</taxon>
        <taxon>asterids</taxon>
        <taxon>Ericales</taxon>
        <taxon>Ericaceae</taxon>
        <taxon>Ericoideae</taxon>
        <taxon>Rhodoreae</taxon>
        <taxon>Rhododendron</taxon>
    </lineage>
</organism>
<accession>A0A834M0Y0</accession>
<comment type="caution">
    <text evidence="1">The sequence shown here is derived from an EMBL/GenBank/DDBJ whole genome shotgun (WGS) entry which is preliminary data.</text>
</comment>
<evidence type="ECO:0000313" key="2">
    <source>
        <dbReference type="Proteomes" id="UP000626092"/>
    </source>
</evidence>
<dbReference type="EMBL" id="WJXA01000001">
    <property type="protein sequence ID" value="KAF7152983.1"/>
    <property type="molecule type" value="Genomic_DNA"/>
</dbReference>
<reference evidence="1" key="1">
    <citation type="submission" date="2019-11" db="EMBL/GenBank/DDBJ databases">
        <authorList>
            <person name="Liu Y."/>
            <person name="Hou J."/>
            <person name="Li T.-Q."/>
            <person name="Guan C.-H."/>
            <person name="Wu X."/>
            <person name="Wu H.-Z."/>
            <person name="Ling F."/>
            <person name="Zhang R."/>
            <person name="Shi X.-G."/>
            <person name="Ren J.-P."/>
            <person name="Chen E.-F."/>
            <person name="Sun J.-M."/>
        </authorList>
    </citation>
    <scope>NUCLEOTIDE SEQUENCE</scope>
    <source>
        <strain evidence="1">Adult_tree_wgs_1</strain>
        <tissue evidence="1">Leaves</tissue>
    </source>
</reference>
<sequence length="245" mass="27560">MSTKKIIPDSALSLCLRRSKRLAALSVDQSTDGRDDDENVRSCVIEERSVAIGKLKKITHIPDLLKDLGLNPICTHRGKANWTLVLEFFAGIDPFKIDKDKRIMVSKAMLLHAVYEGFKPDIATMWWDTIYEAWANNHPKASLPLGHLLIGFMHDRRKLPDLMQDKFGKEVTVIGCGTLGKSEGQSKLHRKAKNPTTLEGIQDSLEAVLENQFDIYAKLKKLERVVCSPSRTTHVQQDASTSDHE</sequence>
<evidence type="ECO:0000313" key="1">
    <source>
        <dbReference type="EMBL" id="KAF7152983.1"/>
    </source>
</evidence>
<dbReference type="AlphaFoldDB" id="A0A834M0Y0"/>
<proteinExistence type="predicted"/>
<dbReference type="Proteomes" id="UP000626092">
    <property type="component" value="Unassembled WGS sequence"/>
</dbReference>
<keyword evidence="2" id="KW-1185">Reference proteome</keyword>